<protein>
    <submittedName>
        <fullName evidence="2">Uncharacterized protein</fullName>
    </submittedName>
</protein>
<dbReference type="InParanoid" id="A0A0C3FE16"/>
<sequence length="81" mass="8838">MSNRIQKWTARVAGSPSSPMESTDMQWDENPPSELCSAPQSCDTDELLTNTSHYLGLGSARSTTLCARGREADDCMGLRDV</sequence>
<keyword evidence="3" id="KW-1185">Reference proteome</keyword>
<evidence type="ECO:0000313" key="3">
    <source>
        <dbReference type="Proteomes" id="UP000054166"/>
    </source>
</evidence>
<reference evidence="3" key="2">
    <citation type="submission" date="2015-01" db="EMBL/GenBank/DDBJ databases">
        <title>Evolutionary Origins and Diversification of the Mycorrhizal Mutualists.</title>
        <authorList>
            <consortium name="DOE Joint Genome Institute"/>
            <consortium name="Mycorrhizal Genomics Consortium"/>
            <person name="Kohler A."/>
            <person name="Kuo A."/>
            <person name="Nagy L.G."/>
            <person name="Floudas D."/>
            <person name="Copeland A."/>
            <person name="Barry K.W."/>
            <person name="Cichocki N."/>
            <person name="Veneault-Fourrey C."/>
            <person name="LaButti K."/>
            <person name="Lindquist E.A."/>
            <person name="Lipzen A."/>
            <person name="Lundell T."/>
            <person name="Morin E."/>
            <person name="Murat C."/>
            <person name="Riley R."/>
            <person name="Ohm R."/>
            <person name="Sun H."/>
            <person name="Tunlid A."/>
            <person name="Henrissat B."/>
            <person name="Grigoriev I.V."/>
            <person name="Hibbett D.S."/>
            <person name="Martin F."/>
        </authorList>
    </citation>
    <scope>NUCLEOTIDE SEQUENCE [LARGE SCALE GENOMIC DNA]</scope>
    <source>
        <strain evidence="3">F 1598</strain>
    </source>
</reference>
<reference evidence="2 3" key="1">
    <citation type="submission" date="2014-04" db="EMBL/GenBank/DDBJ databases">
        <authorList>
            <consortium name="DOE Joint Genome Institute"/>
            <person name="Kuo A."/>
            <person name="Tarkka M."/>
            <person name="Buscot F."/>
            <person name="Kohler A."/>
            <person name="Nagy L.G."/>
            <person name="Floudas D."/>
            <person name="Copeland A."/>
            <person name="Barry K.W."/>
            <person name="Cichocki N."/>
            <person name="Veneault-Fourrey C."/>
            <person name="LaButti K."/>
            <person name="Lindquist E.A."/>
            <person name="Lipzen A."/>
            <person name="Lundell T."/>
            <person name="Morin E."/>
            <person name="Murat C."/>
            <person name="Sun H."/>
            <person name="Tunlid A."/>
            <person name="Henrissat B."/>
            <person name="Grigoriev I.V."/>
            <person name="Hibbett D.S."/>
            <person name="Martin F."/>
            <person name="Nordberg H.P."/>
            <person name="Cantor M.N."/>
            <person name="Hua S.X."/>
        </authorList>
    </citation>
    <scope>NUCLEOTIDE SEQUENCE [LARGE SCALE GENOMIC DNA]</scope>
    <source>
        <strain evidence="2 3">F 1598</strain>
    </source>
</reference>
<gene>
    <name evidence="2" type="ORF">PILCRDRAFT_824620</name>
</gene>
<evidence type="ECO:0000256" key="1">
    <source>
        <dbReference type="SAM" id="MobiDB-lite"/>
    </source>
</evidence>
<dbReference type="Proteomes" id="UP000054166">
    <property type="component" value="Unassembled WGS sequence"/>
</dbReference>
<accession>A0A0C3FE16</accession>
<proteinExistence type="predicted"/>
<dbReference type="HOGENOM" id="CLU_2574714_0_0_1"/>
<name>A0A0C3FE16_PILCF</name>
<dbReference type="AlphaFoldDB" id="A0A0C3FE16"/>
<feature type="region of interest" description="Disordered" evidence="1">
    <location>
        <begin position="1"/>
        <end position="36"/>
    </location>
</feature>
<organism evidence="2 3">
    <name type="scientific">Piloderma croceum (strain F 1598)</name>
    <dbReference type="NCBI Taxonomy" id="765440"/>
    <lineage>
        <taxon>Eukaryota</taxon>
        <taxon>Fungi</taxon>
        <taxon>Dikarya</taxon>
        <taxon>Basidiomycota</taxon>
        <taxon>Agaricomycotina</taxon>
        <taxon>Agaricomycetes</taxon>
        <taxon>Agaricomycetidae</taxon>
        <taxon>Atheliales</taxon>
        <taxon>Atheliaceae</taxon>
        <taxon>Piloderma</taxon>
    </lineage>
</organism>
<feature type="compositionally biased region" description="Polar residues" evidence="1">
    <location>
        <begin position="15"/>
        <end position="25"/>
    </location>
</feature>
<dbReference type="EMBL" id="KN833018">
    <property type="protein sequence ID" value="KIM78154.1"/>
    <property type="molecule type" value="Genomic_DNA"/>
</dbReference>
<evidence type="ECO:0000313" key="2">
    <source>
        <dbReference type="EMBL" id="KIM78154.1"/>
    </source>
</evidence>